<dbReference type="Gramene" id="Solyc07g066300.3.1">
    <property type="protein sequence ID" value="Solyc07g066300.3.1"/>
    <property type="gene ID" value="Solyc07g066300.3"/>
</dbReference>
<proteinExistence type="predicted"/>
<feature type="domain" description="DUF7915" evidence="3">
    <location>
        <begin position="160"/>
        <end position="267"/>
    </location>
</feature>
<dbReference type="STRING" id="4081.A0A3Q7HGE6"/>
<name>A0A3Q7HGE6_SOLLC</name>
<dbReference type="Pfam" id="PF25500">
    <property type="entry name" value="DUF7913"/>
    <property type="match status" value="1"/>
</dbReference>
<feature type="compositionally biased region" description="Basic and acidic residues" evidence="1">
    <location>
        <begin position="420"/>
        <end position="433"/>
    </location>
</feature>
<dbReference type="PANTHER" id="PTHR33913">
    <property type="entry name" value="ALEURONE LAYER MORPHOGENESIS PROTEIN"/>
    <property type="match status" value="1"/>
</dbReference>
<dbReference type="AlphaFoldDB" id="A0A3Q7HGE6"/>
<dbReference type="InParanoid" id="A0A3Q7HGE6"/>
<feature type="domain" description="DUF7915" evidence="3">
    <location>
        <begin position="290"/>
        <end position="338"/>
    </location>
</feature>
<organism evidence="4">
    <name type="scientific">Solanum lycopersicum</name>
    <name type="common">Tomato</name>
    <name type="synonym">Lycopersicon esculentum</name>
    <dbReference type="NCBI Taxonomy" id="4081"/>
    <lineage>
        <taxon>Eukaryota</taxon>
        <taxon>Viridiplantae</taxon>
        <taxon>Streptophyta</taxon>
        <taxon>Embryophyta</taxon>
        <taxon>Tracheophyta</taxon>
        <taxon>Spermatophyta</taxon>
        <taxon>Magnoliopsida</taxon>
        <taxon>eudicotyledons</taxon>
        <taxon>Gunneridae</taxon>
        <taxon>Pentapetalae</taxon>
        <taxon>asterids</taxon>
        <taxon>lamiids</taxon>
        <taxon>Solanales</taxon>
        <taxon>Solanaceae</taxon>
        <taxon>Solanoideae</taxon>
        <taxon>Solaneae</taxon>
        <taxon>Solanum</taxon>
        <taxon>Solanum subgen. Lycopersicon</taxon>
    </lineage>
</organism>
<evidence type="ECO:0000313" key="5">
    <source>
        <dbReference type="Proteomes" id="UP000004994"/>
    </source>
</evidence>
<dbReference type="PANTHER" id="PTHR33913:SF1">
    <property type="entry name" value="DRBM DOMAIN-CONTAINING PROTEIN"/>
    <property type="match status" value="1"/>
</dbReference>
<evidence type="ECO:0000259" key="3">
    <source>
        <dbReference type="Pfam" id="PF25502"/>
    </source>
</evidence>
<protein>
    <submittedName>
        <fullName evidence="4">Uncharacterized protein</fullName>
    </submittedName>
</protein>
<dbReference type="PaxDb" id="4081-Solyc07g066300.2.1"/>
<dbReference type="EnsemblPlants" id="Solyc07g066300.3.1">
    <property type="protein sequence ID" value="Solyc07g066300.3.1"/>
    <property type="gene ID" value="Solyc07g066300.3"/>
</dbReference>
<evidence type="ECO:0000259" key="2">
    <source>
        <dbReference type="Pfam" id="PF25500"/>
    </source>
</evidence>
<keyword evidence="5" id="KW-1185">Reference proteome</keyword>
<dbReference type="Proteomes" id="UP000004994">
    <property type="component" value="Chromosome 7"/>
</dbReference>
<dbReference type="Pfam" id="PF25502">
    <property type="entry name" value="DUF7915"/>
    <property type="match status" value="2"/>
</dbReference>
<feature type="domain" description="DUF7913" evidence="2">
    <location>
        <begin position="5"/>
        <end position="124"/>
    </location>
</feature>
<sequence length="841" mass="93431">MEPELVSTEEVVNALLEYLVGPRLPLKSSAVKEPPTLSQQQSVAKQLHAVVILYNYYQRKEDPQAQYLDFESFCKLAMTLKPALMSYMKFMNQSDLTSSKDMNNDLSVTEKAIQDACNISCALDASKDVPAINKWLISKVSVLLLDSKKETCYLFYSLVTDGVWSLIEKCLELPTAEIEGMVEGIKRQTSMRSVTVEQKDDDSCFQQLAFLAVEDATGISKTDLVTLEKHVVYSLTKEKTASYFYIMQSTRSTDQDMLVSVKEIIERVAHLFDDIASSIIKQMCYSNMRDTRVLVEKAYSRRKGPLVKRSSGSWSATEVVEYYHLLPYANIIATFFLREVSSLEGSNTRIHEDITGNCKKEISESRISLVDQNSGNVSIMTAIGSESACSNVANDVYDRTVNPTDAFGAEVVADGACERKTGDEKDSGKENGVHHHHKTVRTHGRFSGKAKKTSGCNGNQGVEEKVKKIEGKMPDESYEALIGTKSDSINLEISEAKHSDGCHEKVGHSAVGQEATAIGAPRNIWKSEEAGSDCSIKNTGIIDLSGNKLTGVNLKCLNDTSRKVQHENSRDYEDSTVKELHAIINHPRTPEEKTEELVKSTKGCEINDYNGMELAGAHLKTLEVKINDGYHFSSSPTRPQRMEIDACIPFSQNVNNSKDELIKNVHQQKKRTRESDGEIIGSGIIRKAERADEVKADKEDLSTVSSNQNGISVAHTRFVPCKHESTDISDLQTVLASKEEALTKSSLEVLFQKRQKLEVKGSSVVETETIRWLSFLVVVLILHQGGKDSLALKIDTVLAFCDEMCLKDRASIQEDGNPHHKEFGLIQPMSGRRLSKAVHTP</sequence>
<dbReference type="InterPro" id="IPR057235">
    <property type="entry name" value="DUF7913"/>
</dbReference>
<evidence type="ECO:0000313" key="4">
    <source>
        <dbReference type="EnsemblPlants" id="Solyc07g066300.3.1"/>
    </source>
</evidence>
<reference evidence="4" key="1">
    <citation type="journal article" date="2012" name="Nature">
        <title>The tomato genome sequence provides insights into fleshy fruit evolution.</title>
        <authorList>
            <consortium name="Tomato Genome Consortium"/>
        </authorList>
    </citation>
    <scope>NUCLEOTIDE SEQUENCE [LARGE SCALE GENOMIC DNA]</scope>
    <source>
        <strain evidence="4">cv. Heinz 1706</strain>
    </source>
</reference>
<feature type="compositionally biased region" description="Basic residues" evidence="1">
    <location>
        <begin position="434"/>
        <end position="452"/>
    </location>
</feature>
<dbReference type="InterPro" id="IPR057237">
    <property type="entry name" value="DUF7915"/>
</dbReference>
<evidence type="ECO:0000256" key="1">
    <source>
        <dbReference type="SAM" id="MobiDB-lite"/>
    </source>
</evidence>
<accession>A0A3Q7HGE6</accession>
<reference evidence="4" key="2">
    <citation type="submission" date="2019-01" db="UniProtKB">
        <authorList>
            <consortium name="EnsemblPlants"/>
        </authorList>
    </citation>
    <scope>IDENTIFICATION</scope>
    <source>
        <strain evidence="4">cv. Heinz 1706</strain>
    </source>
</reference>
<dbReference type="OMA" id="GCEINDY"/>
<feature type="region of interest" description="Disordered" evidence="1">
    <location>
        <begin position="420"/>
        <end position="459"/>
    </location>
</feature>